<dbReference type="Proteomes" id="UP001060085">
    <property type="component" value="Linkage Group LG02"/>
</dbReference>
<reference evidence="2" key="1">
    <citation type="journal article" date="2023" name="Nat. Plants">
        <title>Single-cell RNA sequencing provides a high-resolution roadmap for understanding the multicellular compartmentation of specialized metabolism.</title>
        <authorList>
            <person name="Sun S."/>
            <person name="Shen X."/>
            <person name="Li Y."/>
            <person name="Li Y."/>
            <person name="Wang S."/>
            <person name="Li R."/>
            <person name="Zhang H."/>
            <person name="Shen G."/>
            <person name="Guo B."/>
            <person name="Wei J."/>
            <person name="Xu J."/>
            <person name="St-Pierre B."/>
            <person name="Chen S."/>
            <person name="Sun C."/>
        </authorList>
    </citation>
    <scope>NUCLEOTIDE SEQUENCE [LARGE SCALE GENOMIC DNA]</scope>
</reference>
<gene>
    <name evidence="1" type="ORF">M9H77_07546</name>
</gene>
<accession>A0ACC0BVC3</accession>
<evidence type="ECO:0000313" key="1">
    <source>
        <dbReference type="EMBL" id="KAI5676596.1"/>
    </source>
</evidence>
<keyword evidence="2" id="KW-1185">Reference proteome</keyword>
<name>A0ACC0BVC3_CATRO</name>
<evidence type="ECO:0000313" key="2">
    <source>
        <dbReference type="Proteomes" id="UP001060085"/>
    </source>
</evidence>
<comment type="caution">
    <text evidence="1">The sequence shown here is derived from an EMBL/GenBank/DDBJ whole genome shotgun (WGS) entry which is preliminary data.</text>
</comment>
<dbReference type="EMBL" id="CM044702">
    <property type="protein sequence ID" value="KAI5676596.1"/>
    <property type="molecule type" value="Genomic_DNA"/>
</dbReference>
<sequence>MDLKQPRRKDTGLGPVADGSAQIHGCTVITSSRGLKVRHNTSDVPTIPPHRIFHRSDAPESSVLPPLIPTKVRMAHNSHTPGYYDISEQMSSYVPESGDGEMVMDSMLVRIEMIRVRRSTGVRIKIRRMRVLRIEEVYMYPL</sequence>
<protein>
    <submittedName>
        <fullName evidence="1">Uncharacterized protein</fullName>
    </submittedName>
</protein>
<proteinExistence type="predicted"/>
<organism evidence="1 2">
    <name type="scientific">Catharanthus roseus</name>
    <name type="common">Madagascar periwinkle</name>
    <name type="synonym">Vinca rosea</name>
    <dbReference type="NCBI Taxonomy" id="4058"/>
    <lineage>
        <taxon>Eukaryota</taxon>
        <taxon>Viridiplantae</taxon>
        <taxon>Streptophyta</taxon>
        <taxon>Embryophyta</taxon>
        <taxon>Tracheophyta</taxon>
        <taxon>Spermatophyta</taxon>
        <taxon>Magnoliopsida</taxon>
        <taxon>eudicotyledons</taxon>
        <taxon>Gunneridae</taxon>
        <taxon>Pentapetalae</taxon>
        <taxon>asterids</taxon>
        <taxon>lamiids</taxon>
        <taxon>Gentianales</taxon>
        <taxon>Apocynaceae</taxon>
        <taxon>Rauvolfioideae</taxon>
        <taxon>Vinceae</taxon>
        <taxon>Catharanthinae</taxon>
        <taxon>Catharanthus</taxon>
    </lineage>
</organism>